<feature type="transmembrane region" description="Helical" evidence="9">
    <location>
        <begin position="71"/>
        <end position="92"/>
    </location>
</feature>
<evidence type="ECO:0000313" key="12">
    <source>
        <dbReference type="EMBL" id="CCV66269.1"/>
    </source>
</evidence>
<feature type="domain" description="ABC transporter" evidence="10">
    <location>
        <begin position="362"/>
        <end position="596"/>
    </location>
</feature>
<dbReference type="AlphaFoldDB" id="U4KT89"/>
<feature type="transmembrane region" description="Helical" evidence="9">
    <location>
        <begin position="258"/>
        <end position="279"/>
    </location>
</feature>
<feature type="domain" description="ABC transmembrane type-1" evidence="11">
    <location>
        <begin position="32"/>
        <end position="328"/>
    </location>
</feature>
<dbReference type="PANTHER" id="PTHR43394">
    <property type="entry name" value="ATP-DEPENDENT PERMEASE MDL1, MITOCHONDRIAL"/>
    <property type="match status" value="1"/>
</dbReference>
<evidence type="ECO:0000256" key="7">
    <source>
        <dbReference type="ARBA" id="ARBA00022989"/>
    </source>
</evidence>
<dbReference type="InterPro" id="IPR036640">
    <property type="entry name" value="ABC1_TM_sf"/>
</dbReference>
<dbReference type="SUPFAM" id="SSF90123">
    <property type="entry name" value="ABC transporter transmembrane region"/>
    <property type="match status" value="1"/>
</dbReference>
<sequence length="599" mass="68010">MKDFNETTIFKTDKQIVGRLLKYASPYKKNFIISLVLILVEVGISSLAPVLLGLIIRLIGSPIAYDDKIKYLVLIGVAFLAIIMMVSVVIYLQNWLLQTSGQKIVYNIRQEVFLHIQSLSNNQINSIPVGKLVTRVTNDTNTLSEMYTSVIVSLIRNTLLMITLYVIMLAIGFRVALMMALLFPFVVIATMIFRKVSRLSYRTVRNNVSEINAFLNENISGIKLTQIFNQEEKKMNEFKEKNRNLKKSYYKELLVFAIYRPIMFLFASLASILVLYLMTQEIIKSIAAGQSLIFVVAQISLLAMLYQYAKDVFEPVQQLAEQFNVLQSAMASAEKIFDVLDTTPEISDSEDAIELESFSGQIEFKNVWFKYVEDEWVLKDVSFKVNPNDTVAFVGATGSGKTTIMSLIVRNYEINQGQILIDGIDIKQIKRSSLRKFIGQMPQDVFLFTGSIKSNITLNDDSISQEEVIEAAKYVGADSFIDKLDDSYDHIVRERGNNFSTGQRQLLSFARAIVYKPSLMILDEATANIDSETESLIQTSLEKMMAVNTMLVVAHRLSTIQHADTIIVMQKGEIKEMGNHQALLKRKGLYYSLYQLQYE</sequence>
<dbReference type="STRING" id="61635.BN85312480"/>
<feature type="transmembrane region" description="Helical" evidence="9">
    <location>
        <begin position="146"/>
        <end position="168"/>
    </location>
</feature>
<dbReference type="SMART" id="SM00382">
    <property type="entry name" value="AAA"/>
    <property type="match status" value="1"/>
</dbReference>
<dbReference type="InterPro" id="IPR011527">
    <property type="entry name" value="ABC1_TM_dom"/>
</dbReference>
<evidence type="ECO:0000259" key="10">
    <source>
        <dbReference type="PROSITE" id="PS50893"/>
    </source>
</evidence>
<dbReference type="Gene3D" id="3.40.50.300">
    <property type="entry name" value="P-loop containing nucleotide triphosphate hydrolases"/>
    <property type="match status" value="1"/>
</dbReference>
<dbReference type="EMBL" id="FO681348">
    <property type="protein sequence ID" value="CCV66269.1"/>
    <property type="molecule type" value="Genomic_DNA"/>
</dbReference>
<keyword evidence="6" id="KW-0067">ATP-binding</keyword>
<dbReference type="Proteomes" id="UP000032737">
    <property type="component" value="Chromosome"/>
</dbReference>
<comment type="similarity">
    <text evidence="2">Belongs to the ABC transporter superfamily.</text>
</comment>
<evidence type="ECO:0000313" key="13">
    <source>
        <dbReference type="Proteomes" id="UP000032737"/>
    </source>
</evidence>
<name>U4KT89_9MOLU</name>
<dbReference type="PROSITE" id="PS50893">
    <property type="entry name" value="ABC_TRANSPORTER_2"/>
    <property type="match status" value="1"/>
</dbReference>
<dbReference type="KEGG" id="abra:BN85312480"/>
<evidence type="ECO:0000256" key="6">
    <source>
        <dbReference type="ARBA" id="ARBA00022840"/>
    </source>
</evidence>
<dbReference type="Pfam" id="PF00005">
    <property type="entry name" value="ABC_tran"/>
    <property type="match status" value="1"/>
</dbReference>
<dbReference type="InterPro" id="IPR039421">
    <property type="entry name" value="Type_1_exporter"/>
</dbReference>
<keyword evidence="3" id="KW-0813">Transport</keyword>
<dbReference type="GO" id="GO:0015421">
    <property type="term" value="F:ABC-type oligopeptide transporter activity"/>
    <property type="evidence" value="ECO:0007669"/>
    <property type="project" value="TreeGrafter"/>
</dbReference>
<feature type="transmembrane region" description="Helical" evidence="9">
    <location>
        <begin position="175"/>
        <end position="193"/>
    </location>
</feature>
<dbReference type="GO" id="GO:0005524">
    <property type="term" value="F:ATP binding"/>
    <property type="evidence" value="ECO:0007669"/>
    <property type="project" value="UniProtKB-KW"/>
</dbReference>
<evidence type="ECO:0000256" key="9">
    <source>
        <dbReference type="SAM" id="Phobius"/>
    </source>
</evidence>
<dbReference type="CDD" id="cd18544">
    <property type="entry name" value="ABC_6TM_TmrA_like"/>
    <property type="match status" value="1"/>
</dbReference>
<dbReference type="PROSITE" id="PS50929">
    <property type="entry name" value="ABC_TM1F"/>
    <property type="match status" value="1"/>
</dbReference>
<organism evidence="12 13">
    <name type="scientific">Acholeplasma brassicae</name>
    <dbReference type="NCBI Taxonomy" id="61635"/>
    <lineage>
        <taxon>Bacteria</taxon>
        <taxon>Bacillati</taxon>
        <taxon>Mycoplasmatota</taxon>
        <taxon>Mollicutes</taxon>
        <taxon>Acholeplasmatales</taxon>
        <taxon>Acholeplasmataceae</taxon>
        <taxon>Acholeplasma</taxon>
    </lineage>
</organism>
<evidence type="ECO:0000256" key="2">
    <source>
        <dbReference type="ARBA" id="ARBA00005417"/>
    </source>
</evidence>
<dbReference type="SUPFAM" id="SSF52540">
    <property type="entry name" value="P-loop containing nucleoside triphosphate hydrolases"/>
    <property type="match status" value="1"/>
</dbReference>
<evidence type="ECO:0000256" key="5">
    <source>
        <dbReference type="ARBA" id="ARBA00022741"/>
    </source>
</evidence>
<dbReference type="InterPro" id="IPR003439">
    <property type="entry name" value="ABC_transporter-like_ATP-bd"/>
</dbReference>
<comment type="subcellular location">
    <subcellularLocation>
        <location evidence="1">Cell membrane</location>
        <topology evidence="1">Multi-pass membrane protein</topology>
    </subcellularLocation>
</comment>
<dbReference type="GO" id="GO:0016887">
    <property type="term" value="F:ATP hydrolysis activity"/>
    <property type="evidence" value="ECO:0007669"/>
    <property type="project" value="InterPro"/>
</dbReference>
<dbReference type="OrthoDB" id="9762778at2"/>
<reference evidence="12 13" key="1">
    <citation type="journal article" date="2013" name="J. Mol. Microbiol. Biotechnol.">
        <title>Analysis of the Complete Genomes of Acholeplasma brassicae , A. palmae and A. laidlawii and Their Comparison to the Obligate Parasites from ' Candidatus Phytoplasma'.</title>
        <authorList>
            <person name="Kube M."/>
            <person name="Siewert C."/>
            <person name="Migdoll A.M."/>
            <person name="Duduk B."/>
            <person name="Holz S."/>
            <person name="Rabus R."/>
            <person name="Seemuller E."/>
            <person name="Mitrovic J."/>
            <person name="Muller I."/>
            <person name="Buttner C."/>
            <person name="Reinhardt R."/>
        </authorList>
    </citation>
    <scope>NUCLEOTIDE SEQUENCE [LARGE SCALE GENOMIC DNA]</scope>
    <source>
        <strain evidence="13">0502</strain>
    </source>
</reference>
<protein>
    <submittedName>
        <fullName evidence="12">ABC-type transport system, permease and ATPase components</fullName>
    </submittedName>
</protein>
<gene>
    <name evidence="12" type="ORF">BN85312480</name>
</gene>
<dbReference type="RefSeq" id="WP_030005129.1">
    <property type="nucleotide sequence ID" value="NC_022549.1"/>
</dbReference>
<dbReference type="Pfam" id="PF00664">
    <property type="entry name" value="ABC_membrane"/>
    <property type="match status" value="1"/>
</dbReference>
<keyword evidence="7 9" id="KW-1133">Transmembrane helix</keyword>
<dbReference type="GO" id="GO:0005886">
    <property type="term" value="C:plasma membrane"/>
    <property type="evidence" value="ECO:0007669"/>
    <property type="project" value="UniProtKB-SubCell"/>
</dbReference>
<evidence type="ECO:0000256" key="3">
    <source>
        <dbReference type="ARBA" id="ARBA00022448"/>
    </source>
</evidence>
<dbReference type="PANTHER" id="PTHR43394:SF1">
    <property type="entry name" value="ATP-BINDING CASSETTE SUB-FAMILY B MEMBER 10, MITOCHONDRIAL"/>
    <property type="match status" value="1"/>
</dbReference>
<dbReference type="HOGENOM" id="CLU_000604_84_3_14"/>
<dbReference type="CDD" id="cd03254">
    <property type="entry name" value="ABCC_Glucan_exporter_like"/>
    <property type="match status" value="1"/>
</dbReference>
<accession>U4KT89</accession>
<feature type="transmembrane region" description="Helical" evidence="9">
    <location>
        <begin position="31"/>
        <end position="59"/>
    </location>
</feature>
<evidence type="ECO:0000256" key="8">
    <source>
        <dbReference type="ARBA" id="ARBA00023136"/>
    </source>
</evidence>
<dbReference type="InterPro" id="IPR027417">
    <property type="entry name" value="P-loop_NTPase"/>
</dbReference>
<evidence type="ECO:0000256" key="4">
    <source>
        <dbReference type="ARBA" id="ARBA00022692"/>
    </source>
</evidence>
<dbReference type="InterPro" id="IPR003593">
    <property type="entry name" value="AAA+_ATPase"/>
</dbReference>
<evidence type="ECO:0000256" key="1">
    <source>
        <dbReference type="ARBA" id="ARBA00004651"/>
    </source>
</evidence>
<keyword evidence="4 9" id="KW-0812">Transmembrane</keyword>
<evidence type="ECO:0000259" key="11">
    <source>
        <dbReference type="PROSITE" id="PS50929"/>
    </source>
</evidence>
<keyword evidence="8 9" id="KW-0472">Membrane</keyword>
<dbReference type="Gene3D" id="1.20.1560.10">
    <property type="entry name" value="ABC transporter type 1, transmembrane domain"/>
    <property type="match status" value="1"/>
</dbReference>
<keyword evidence="13" id="KW-1185">Reference proteome</keyword>
<keyword evidence="5" id="KW-0547">Nucleotide-binding</keyword>
<dbReference type="FunFam" id="3.40.50.300:FF:000287">
    <property type="entry name" value="Multidrug ABC transporter ATP-binding protein"/>
    <property type="match status" value="1"/>
</dbReference>
<proteinExistence type="inferred from homology"/>